<evidence type="ECO:0000313" key="4">
    <source>
        <dbReference type="Proteomes" id="UP001595710"/>
    </source>
</evidence>
<dbReference type="Gene3D" id="1.25.40.10">
    <property type="entry name" value="Tetratricopeptide repeat domain"/>
    <property type="match status" value="1"/>
</dbReference>
<organism evidence="3 4">
    <name type="scientific">Reinekea marina</name>
    <dbReference type="NCBI Taxonomy" id="1310421"/>
    <lineage>
        <taxon>Bacteria</taxon>
        <taxon>Pseudomonadati</taxon>
        <taxon>Pseudomonadota</taxon>
        <taxon>Gammaproteobacteria</taxon>
        <taxon>Oceanospirillales</taxon>
        <taxon>Saccharospirillaceae</taxon>
        <taxon>Reinekea</taxon>
    </lineage>
</organism>
<gene>
    <name evidence="3" type="ORF">ACFOND_11310</name>
</gene>
<sequence>MNLVTYISKYLPASLRSKRFLLDQKHFDLTSFKGDVSEWMQKYPVSEENAEIHLALAELFRRRGEFDKAVAVHEAIASANLAGYKEEELLLEMAQDYYAAGILGHAEVLLEKVLQTAGEEHSKIAFRLWLSILEREQEWGKAIALVEQFGQPGSGGIRLVNLYCEYALELKRQGDVAQLAKVLKKARRLTLGVRASLMSAELATAQNRLKESIKFYRDVLIRDPLRSDIVLPALKHLSHMTKSQEALSDFLKGLYQTQPSVRILEALIELNIDMSAHYWAAEIEHHAKQGRSKKVFDHWLDGVGSIENEAKFVIGELVHSRSLVRFDRQKCYQCGFQTDQLIWQCPQCDGWETLYSRYELKISRQTSKQR</sequence>
<reference evidence="4" key="1">
    <citation type="journal article" date="2019" name="Int. J. Syst. Evol. Microbiol.">
        <title>The Global Catalogue of Microorganisms (GCM) 10K type strain sequencing project: providing services to taxonomists for standard genome sequencing and annotation.</title>
        <authorList>
            <consortium name="The Broad Institute Genomics Platform"/>
            <consortium name="The Broad Institute Genome Sequencing Center for Infectious Disease"/>
            <person name="Wu L."/>
            <person name="Ma J."/>
        </authorList>
    </citation>
    <scope>NUCLEOTIDE SEQUENCE [LARGE SCALE GENOMIC DNA]</scope>
    <source>
        <strain evidence="4">CECT 8288</strain>
    </source>
</reference>
<dbReference type="InterPro" id="IPR019734">
    <property type="entry name" value="TPR_rpt"/>
</dbReference>
<feature type="domain" description="LapB rubredoxin metal binding" evidence="2">
    <location>
        <begin position="330"/>
        <end position="354"/>
    </location>
</feature>
<protein>
    <recommendedName>
        <fullName evidence="2">LapB rubredoxin metal binding domain-containing protein</fullName>
    </recommendedName>
</protein>
<name>A0ABV7WUV9_9GAMM</name>
<dbReference type="Pfam" id="PF18073">
    <property type="entry name" value="Zn_ribbon_LapB"/>
    <property type="match status" value="1"/>
</dbReference>
<comment type="caution">
    <text evidence="3">The sequence shown here is derived from an EMBL/GenBank/DDBJ whole genome shotgun (WGS) entry which is preliminary data.</text>
</comment>
<proteinExistence type="predicted"/>
<keyword evidence="1" id="KW-0479">Metal-binding</keyword>
<dbReference type="InterPro" id="IPR011990">
    <property type="entry name" value="TPR-like_helical_dom_sf"/>
</dbReference>
<accession>A0ABV7WUV9</accession>
<dbReference type="Pfam" id="PF13176">
    <property type="entry name" value="TPR_7"/>
    <property type="match status" value="1"/>
</dbReference>
<evidence type="ECO:0000256" key="1">
    <source>
        <dbReference type="ARBA" id="ARBA00022723"/>
    </source>
</evidence>
<dbReference type="RefSeq" id="WP_290281454.1">
    <property type="nucleotide sequence ID" value="NZ_JAUFQI010000001.1"/>
</dbReference>
<evidence type="ECO:0000313" key="3">
    <source>
        <dbReference type="EMBL" id="MFC3702230.1"/>
    </source>
</evidence>
<dbReference type="InterPro" id="IPR041166">
    <property type="entry name" value="Rubredoxin_2"/>
</dbReference>
<evidence type="ECO:0000259" key="2">
    <source>
        <dbReference type="Pfam" id="PF18073"/>
    </source>
</evidence>
<keyword evidence="4" id="KW-1185">Reference proteome</keyword>
<dbReference type="EMBL" id="JBHRYN010000012">
    <property type="protein sequence ID" value="MFC3702230.1"/>
    <property type="molecule type" value="Genomic_DNA"/>
</dbReference>
<dbReference type="Proteomes" id="UP001595710">
    <property type="component" value="Unassembled WGS sequence"/>
</dbReference>
<dbReference type="SUPFAM" id="SSF48452">
    <property type="entry name" value="TPR-like"/>
    <property type="match status" value="1"/>
</dbReference>